<dbReference type="Proteomes" id="UP000645828">
    <property type="component" value="Unassembled WGS sequence"/>
</dbReference>
<evidence type="ECO:0000313" key="1">
    <source>
        <dbReference type="EMBL" id="CAD7670796.1"/>
    </source>
</evidence>
<dbReference type="InterPro" id="IPR038097">
    <property type="entry name" value="Ribosomal_eL36_sf"/>
</dbReference>
<organism evidence="1 2">
    <name type="scientific">Nyctereutes procyonoides</name>
    <name type="common">Raccoon dog</name>
    <name type="synonym">Canis procyonoides</name>
    <dbReference type="NCBI Taxonomy" id="34880"/>
    <lineage>
        <taxon>Eukaryota</taxon>
        <taxon>Metazoa</taxon>
        <taxon>Chordata</taxon>
        <taxon>Craniata</taxon>
        <taxon>Vertebrata</taxon>
        <taxon>Euteleostomi</taxon>
        <taxon>Mammalia</taxon>
        <taxon>Eutheria</taxon>
        <taxon>Laurasiatheria</taxon>
        <taxon>Carnivora</taxon>
        <taxon>Caniformia</taxon>
        <taxon>Canidae</taxon>
        <taxon>Nyctereutes</taxon>
    </lineage>
</organism>
<sequence>MALWYPMATGLKKGHKVTKDCLAKHTKFMWHMTREMCSFMPYEVGTHIHAKRKRELLSSILSAMKKAAAKKN</sequence>
<dbReference type="AlphaFoldDB" id="A0A811Y5H1"/>
<dbReference type="Gene3D" id="1.10.10.1760">
    <property type="entry name" value="60S ribosomal protein L36"/>
    <property type="match status" value="2"/>
</dbReference>
<gene>
    <name evidence="1" type="ORF">NYPRO_LOCUS3591</name>
</gene>
<protein>
    <submittedName>
        <fullName evidence="1">(raccoon dog) hypothetical protein</fullName>
    </submittedName>
</protein>
<keyword evidence="2" id="KW-1185">Reference proteome</keyword>
<reference evidence="1" key="1">
    <citation type="submission" date="2020-12" db="EMBL/GenBank/DDBJ databases">
        <authorList>
            <consortium name="Molecular Ecology Group"/>
        </authorList>
    </citation>
    <scope>NUCLEOTIDE SEQUENCE</scope>
    <source>
        <strain evidence="1">TBG_1078</strain>
    </source>
</reference>
<dbReference type="EMBL" id="CAJHUB010000659">
    <property type="protein sequence ID" value="CAD7670796.1"/>
    <property type="molecule type" value="Genomic_DNA"/>
</dbReference>
<accession>A0A811Y5H1</accession>
<evidence type="ECO:0000313" key="2">
    <source>
        <dbReference type="Proteomes" id="UP000645828"/>
    </source>
</evidence>
<proteinExistence type="predicted"/>
<comment type="caution">
    <text evidence="1">The sequence shown here is derived from an EMBL/GenBank/DDBJ whole genome shotgun (WGS) entry which is preliminary data.</text>
</comment>
<name>A0A811Y5H1_NYCPR</name>